<keyword evidence="2" id="KW-0560">Oxidoreductase</keyword>
<comment type="caution">
    <text evidence="5">The sequence shown here is derived from an EMBL/GenBank/DDBJ whole genome shotgun (WGS) entry which is preliminary data.</text>
</comment>
<evidence type="ECO:0000256" key="1">
    <source>
        <dbReference type="ARBA" id="ARBA00022723"/>
    </source>
</evidence>
<organism evidence="5 6">
    <name type="scientific">Dactylosporangium darangshiense</name>
    <dbReference type="NCBI Taxonomy" id="579108"/>
    <lineage>
        <taxon>Bacteria</taxon>
        <taxon>Bacillati</taxon>
        <taxon>Actinomycetota</taxon>
        <taxon>Actinomycetes</taxon>
        <taxon>Micromonosporales</taxon>
        <taxon>Micromonosporaceae</taxon>
        <taxon>Dactylosporangium</taxon>
    </lineage>
</organism>
<dbReference type="SUPFAM" id="SSF49503">
    <property type="entry name" value="Cupredoxins"/>
    <property type="match status" value="3"/>
</dbReference>
<keyword evidence="6" id="KW-1185">Reference proteome</keyword>
<evidence type="ECO:0000313" key="6">
    <source>
        <dbReference type="Proteomes" id="UP001500620"/>
    </source>
</evidence>
<feature type="domain" description="Plastocyanin-like" evidence="4">
    <location>
        <begin position="92"/>
        <end position="187"/>
    </location>
</feature>
<keyword evidence="3" id="KW-0186">Copper</keyword>
<dbReference type="InterPro" id="IPR045087">
    <property type="entry name" value="Cu-oxidase_fam"/>
</dbReference>
<dbReference type="EMBL" id="BAABAT010000009">
    <property type="protein sequence ID" value="GAA4250547.1"/>
    <property type="molecule type" value="Genomic_DNA"/>
</dbReference>
<dbReference type="InterPro" id="IPR008972">
    <property type="entry name" value="Cupredoxin"/>
</dbReference>
<evidence type="ECO:0000313" key="5">
    <source>
        <dbReference type="EMBL" id="GAA4250547.1"/>
    </source>
</evidence>
<evidence type="ECO:0000256" key="3">
    <source>
        <dbReference type="ARBA" id="ARBA00023008"/>
    </source>
</evidence>
<evidence type="ECO:0000259" key="4">
    <source>
        <dbReference type="Pfam" id="PF07732"/>
    </source>
</evidence>
<dbReference type="Gene3D" id="2.60.40.420">
    <property type="entry name" value="Cupredoxins - blue copper proteins"/>
    <property type="match status" value="1"/>
</dbReference>
<dbReference type="Pfam" id="PF07732">
    <property type="entry name" value="Cu-oxidase_3"/>
    <property type="match status" value="1"/>
</dbReference>
<dbReference type="PANTHER" id="PTHR11709:SF394">
    <property type="entry name" value="FI03373P-RELATED"/>
    <property type="match status" value="1"/>
</dbReference>
<dbReference type="RefSeq" id="WP_345128567.1">
    <property type="nucleotide sequence ID" value="NZ_BAABAT010000009.1"/>
</dbReference>
<protein>
    <recommendedName>
        <fullName evidence="4">Plastocyanin-like domain-containing protein</fullName>
    </recommendedName>
</protein>
<sequence length="676" mass="70439">MPERAKMMQSARRLAVVVLVAAGSAVLVPESAYALPPGAPRVGMVCNPGTVSGTTHTFNLVAKTGYVSTPDGNSIFMWSYANADAPDNGHFQSPGPVLCATQGETVVVHLTNNLAEPASIVFPGQDAQVTATGGAPGLLTTEAAATNGTVTYTFTAGSPGTYLYESGSDIGKQIEMGLYGALIVRPSAGPNYAYGTTSQFDASREYLLLLSEIDPDLHHAVETGGTYDINSRRARYFAVNGREFPDTIQDNGSALLPEQPYGSLVRIQPNSATNPQPALIRMINAGALNHPFHPHGNHTTQIAQDGRPLLGPGGAAASTEHFGETIASGQTQDFLLRWDDQDNWNPTTKQLPVPPPNYRNVTFKDSNTWYGGSPYLGYKGTLPTGVVTQNICGEWYFPWHSHALNEFANFDAGFGGMATLLRVDPPGGCFASSTSTNLVGGVLKGGAVGDLGGDDTAYYMVNPRTTTSTAATSAGQTTVTVASAAGFPAAGSYYVRIDNEVLQVTGGQGTTTWTVARGTLGTTAATHASGATVTALATDWYAGFTNLPAGAQNLKVTYKGENCATTTAGTCTAMTGNLPQQTVKICDWTIAGAAGCSTATSSGWVTLPPPPAQPLSVGSTDVSSTWTLPGSANAYIGTGANTGQVRVLVHTQRWTGPNPGTFSTWGNLLALVYDAP</sequence>
<keyword evidence="1" id="KW-0479">Metal-binding</keyword>
<gene>
    <name evidence="5" type="ORF">GCM10022255_039660</name>
</gene>
<dbReference type="Proteomes" id="UP001500620">
    <property type="component" value="Unassembled WGS sequence"/>
</dbReference>
<reference evidence="6" key="1">
    <citation type="journal article" date="2019" name="Int. J. Syst. Evol. Microbiol.">
        <title>The Global Catalogue of Microorganisms (GCM) 10K type strain sequencing project: providing services to taxonomists for standard genome sequencing and annotation.</title>
        <authorList>
            <consortium name="The Broad Institute Genomics Platform"/>
            <consortium name="The Broad Institute Genome Sequencing Center for Infectious Disease"/>
            <person name="Wu L."/>
            <person name="Ma J."/>
        </authorList>
    </citation>
    <scope>NUCLEOTIDE SEQUENCE [LARGE SCALE GENOMIC DNA]</scope>
    <source>
        <strain evidence="6">JCM 17441</strain>
    </source>
</reference>
<dbReference type="PANTHER" id="PTHR11709">
    <property type="entry name" value="MULTI-COPPER OXIDASE"/>
    <property type="match status" value="1"/>
</dbReference>
<evidence type="ECO:0000256" key="2">
    <source>
        <dbReference type="ARBA" id="ARBA00023002"/>
    </source>
</evidence>
<accession>A0ABP8D9K6</accession>
<name>A0ABP8D9K6_9ACTN</name>
<proteinExistence type="predicted"/>
<dbReference type="InterPro" id="IPR011707">
    <property type="entry name" value="Cu-oxidase-like_N"/>
</dbReference>